<dbReference type="PANTHER" id="PTHR23028:SF53">
    <property type="entry name" value="ACYL_TRANSF_3 DOMAIN-CONTAINING PROTEIN"/>
    <property type="match status" value="1"/>
</dbReference>
<sequence>MGMAIIGVVMFHFRLQAPILSVISNYGYTGVDFFMFLSAFGLYYSMSKNDNVMMFYKRRFLRIFPTYFIIGFLCTYFLYQKNVSITEFLWVYSTLGYFTDGEFGGWFIPSIVVLYVAFPFLYHTIMKRDDMRLFGFLMTVVFFLVGYYVVFENSNMTFTDSDRLWKHVLLLYRLPVFFMGFFTAHVLLNKKKEKVLWLGAWAFAAVGVGFYCMKTTMTVCLSTSLVSLLLLYVLAALANKTGNCKMLINVMGG</sequence>
<proteinExistence type="predicted"/>
<feature type="transmembrane region" description="Helical" evidence="1">
    <location>
        <begin position="26"/>
        <end position="44"/>
    </location>
</feature>
<dbReference type="Pfam" id="PF01757">
    <property type="entry name" value="Acyl_transf_3"/>
    <property type="match status" value="1"/>
</dbReference>
<dbReference type="GO" id="GO:0016747">
    <property type="term" value="F:acyltransferase activity, transferring groups other than amino-acyl groups"/>
    <property type="evidence" value="ECO:0007669"/>
    <property type="project" value="InterPro"/>
</dbReference>
<dbReference type="PANTHER" id="PTHR23028">
    <property type="entry name" value="ACETYLTRANSFERASE"/>
    <property type="match status" value="1"/>
</dbReference>
<dbReference type="GO" id="GO:0000271">
    <property type="term" value="P:polysaccharide biosynthetic process"/>
    <property type="evidence" value="ECO:0007669"/>
    <property type="project" value="TreeGrafter"/>
</dbReference>
<feature type="transmembrane region" description="Helical" evidence="1">
    <location>
        <begin position="219"/>
        <end position="238"/>
    </location>
</feature>
<keyword evidence="1" id="KW-1133">Transmembrane helix</keyword>
<feature type="transmembrane region" description="Helical" evidence="1">
    <location>
        <begin position="195"/>
        <end position="213"/>
    </location>
</feature>
<evidence type="ECO:0000313" key="3">
    <source>
        <dbReference type="EMBL" id="VYT75897.1"/>
    </source>
</evidence>
<organism evidence="3">
    <name type="scientific">Paraprevotella clara</name>
    <dbReference type="NCBI Taxonomy" id="454154"/>
    <lineage>
        <taxon>Bacteria</taxon>
        <taxon>Pseudomonadati</taxon>
        <taxon>Bacteroidota</taxon>
        <taxon>Bacteroidia</taxon>
        <taxon>Bacteroidales</taxon>
        <taxon>Prevotellaceae</taxon>
        <taxon>Paraprevotella</taxon>
    </lineage>
</organism>
<feature type="transmembrane region" description="Helical" evidence="1">
    <location>
        <begin position="133"/>
        <end position="150"/>
    </location>
</feature>
<name>A0A6N2ZCT6_9BACT</name>
<feature type="transmembrane region" description="Helical" evidence="1">
    <location>
        <begin position="60"/>
        <end position="79"/>
    </location>
</feature>
<dbReference type="InterPro" id="IPR002656">
    <property type="entry name" value="Acyl_transf_3_dom"/>
</dbReference>
<feature type="domain" description="Acyltransferase 3" evidence="2">
    <location>
        <begin position="2"/>
        <end position="250"/>
    </location>
</feature>
<keyword evidence="3" id="KW-0012">Acyltransferase</keyword>
<evidence type="ECO:0000259" key="2">
    <source>
        <dbReference type="Pfam" id="PF01757"/>
    </source>
</evidence>
<dbReference type="AlphaFoldDB" id="A0A6N2ZCT6"/>
<gene>
    <name evidence="3" type="ORF">PCLFYP37_01047</name>
</gene>
<protein>
    <submittedName>
        <fullName evidence="3">Acyltransferase family protein</fullName>
    </submittedName>
</protein>
<reference evidence="3" key="1">
    <citation type="submission" date="2019-11" db="EMBL/GenBank/DDBJ databases">
        <authorList>
            <person name="Feng L."/>
        </authorList>
    </citation>
    <scope>NUCLEOTIDE SEQUENCE</scope>
    <source>
        <strain evidence="3">PclaraLFYP37</strain>
    </source>
</reference>
<dbReference type="EMBL" id="CACRUT010000006">
    <property type="protein sequence ID" value="VYT75897.1"/>
    <property type="molecule type" value="Genomic_DNA"/>
</dbReference>
<keyword evidence="1" id="KW-0812">Transmembrane</keyword>
<feature type="transmembrane region" description="Helical" evidence="1">
    <location>
        <begin position="103"/>
        <end position="121"/>
    </location>
</feature>
<feature type="transmembrane region" description="Helical" evidence="1">
    <location>
        <begin position="170"/>
        <end position="188"/>
    </location>
</feature>
<dbReference type="GO" id="GO:0016020">
    <property type="term" value="C:membrane"/>
    <property type="evidence" value="ECO:0007669"/>
    <property type="project" value="TreeGrafter"/>
</dbReference>
<accession>A0A6N2ZCT6</accession>
<keyword evidence="1" id="KW-0472">Membrane</keyword>
<keyword evidence="3" id="KW-0808">Transferase</keyword>
<evidence type="ECO:0000256" key="1">
    <source>
        <dbReference type="SAM" id="Phobius"/>
    </source>
</evidence>
<dbReference type="InterPro" id="IPR050879">
    <property type="entry name" value="Acyltransferase_3"/>
</dbReference>